<proteinExistence type="predicted"/>
<protein>
    <submittedName>
        <fullName evidence="2">Uncharacterized protein</fullName>
    </submittedName>
</protein>
<evidence type="ECO:0000313" key="2">
    <source>
        <dbReference type="EMBL" id="MBW0473248.1"/>
    </source>
</evidence>
<keyword evidence="3" id="KW-1185">Reference proteome</keyword>
<name>A0A9Q3BYB8_9BASI</name>
<feature type="compositionally biased region" description="Polar residues" evidence="1">
    <location>
        <begin position="56"/>
        <end position="68"/>
    </location>
</feature>
<feature type="compositionally biased region" description="Basic and acidic residues" evidence="1">
    <location>
        <begin position="43"/>
        <end position="54"/>
    </location>
</feature>
<dbReference type="AlphaFoldDB" id="A0A9Q3BYB8"/>
<evidence type="ECO:0000256" key="1">
    <source>
        <dbReference type="SAM" id="MobiDB-lite"/>
    </source>
</evidence>
<dbReference type="EMBL" id="AVOT02003345">
    <property type="protein sequence ID" value="MBW0473248.1"/>
    <property type="molecule type" value="Genomic_DNA"/>
</dbReference>
<evidence type="ECO:0000313" key="3">
    <source>
        <dbReference type="Proteomes" id="UP000765509"/>
    </source>
</evidence>
<accession>A0A9Q3BYB8</accession>
<dbReference type="Proteomes" id="UP000765509">
    <property type="component" value="Unassembled WGS sequence"/>
</dbReference>
<feature type="region of interest" description="Disordered" evidence="1">
    <location>
        <begin position="34"/>
        <end position="101"/>
    </location>
</feature>
<organism evidence="2 3">
    <name type="scientific">Austropuccinia psidii MF-1</name>
    <dbReference type="NCBI Taxonomy" id="1389203"/>
    <lineage>
        <taxon>Eukaryota</taxon>
        <taxon>Fungi</taxon>
        <taxon>Dikarya</taxon>
        <taxon>Basidiomycota</taxon>
        <taxon>Pucciniomycotina</taxon>
        <taxon>Pucciniomycetes</taxon>
        <taxon>Pucciniales</taxon>
        <taxon>Sphaerophragmiaceae</taxon>
        <taxon>Austropuccinia</taxon>
    </lineage>
</organism>
<sequence>MILVFSPKGVVPRVIPEIVGYFNQEVVKEVPKFLPTNSPSHSESIEQNKIEKSTSHLRSVAQNTTIHPQDSESDGQQPPPKTFFRPRENMKDFNQFPDEEE</sequence>
<gene>
    <name evidence="2" type="ORF">O181_012963</name>
</gene>
<reference evidence="2" key="1">
    <citation type="submission" date="2021-03" db="EMBL/GenBank/DDBJ databases">
        <title>Draft genome sequence of rust myrtle Austropuccinia psidii MF-1, a brazilian biotype.</title>
        <authorList>
            <person name="Quecine M.C."/>
            <person name="Pachon D.M.R."/>
            <person name="Bonatelli M.L."/>
            <person name="Correr F.H."/>
            <person name="Franceschini L.M."/>
            <person name="Leite T.F."/>
            <person name="Margarido G.R.A."/>
            <person name="Almeida C.A."/>
            <person name="Ferrarezi J.A."/>
            <person name="Labate C.A."/>
        </authorList>
    </citation>
    <scope>NUCLEOTIDE SEQUENCE</scope>
    <source>
        <strain evidence="2">MF-1</strain>
    </source>
</reference>
<comment type="caution">
    <text evidence="2">The sequence shown here is derived from an EMBL/GenBank/DDBJ whole genome shotgun (WGS) entry which is preliminary data.</text>
</comment>